<dbReference type="Gene3D" id="2.170.150.70">
    <property type="match status" value="1"/>
</dbReference>
<keyword evidence="6" id="KW-1185">Reference proteome</keyword>
<dbReference type="Pfam" id="PF04828">
    <property type="entry name" value="GFA"/>
    <property type="match status" value="1"/>
</dbReference>
<protein>
    <submittedName>
        <fullName evidence="5">Glutathione-dependent formaldehyde-activating enzyme family protein</fullName>
    </submittedName>
</protein>
<dbReference type="EMBL" id="GL883079">
    <property type="protein sequence ID" value="EGF90628.1"/>
    <property type="molecule type" value="Genomic_DNA"/>
</dbReference>
<dbReference type="GO" id="GO:0016846">
    <property type="term" value="F:carbon-sulfur lyase activity"/>
    <property type="evidence" value="ECO:0007669"/>
    <property type="project" value="InterPro"/>
</dbReference>
<evidence type="ECO:0000313" key="6">
    <source>
        <dbReference type="Proteomes" id="UP000006512"/>
    </source>
</evidence>
<dbReference type="Proteomes" id="UP000006512">
    <property type="component" value="Unassembled WGS sequence"/>
</dbReference>
<dbReference type="InterPro" id="IPR052355">
    <property type="entry name" value="CENP-V-like"/>
</dbReference>
<dbReference type="GO" id="GO:0046872">
    <property type="term" value="F:metal ion binding"/>
    <property type="evidence" value="ECO:0007669"/>
    <property type="project" value="UniProtKB-KW"/>
</dbReference>
<dbReference type="PANTHER" id="PTHR28620">
    <property type="entry name" value="CENTROMERE PROTEIN V"/>
    <property type="match status" value="1"/>
</dbReference>
<dbReference type="STRING" id="715226.ABI_36590"/>
<evidence type="ECO:0000259" key="4">
    <source>
        <dbReference type="PROSITE" id="PS51891"/>
    </source>
</evidence>
<comment type="similarity">
    <text evidence="1">Belongs to the Gfa family.</text>
</comment>
<sequence length="133" mass="14496">MTITVSCHCGGTRIQLSRAPDAAKSCNCTFCSRVGAVWSYFEPDEVKVLSADHDALYAPSGMNQHHFCSKCGLNTYGDSPDWASAYNNDGTPKEGTIPGQMPAKRIWGVNMRLAEDFDLGSLTVTEVDGRNSW</sequence>
<evidence type="ECO:0000256" key="2">
    <source>
        <dbReference type="ARBA" id="ARBA00022723"/>
    </source>
</evidence>
<reference evidence="6" key="1">
    <citation type="submission" date="2011-03" db="EMBL/GenBank/DDBJ databases">
        <title>Draft genome sequence of Brevundimonas diminuta.</title>
        <authorList>
            <person name="Brown P.J.B."/>
            <person name="Buechlein A."/>
            <person name="Hemmerich C."/>
            <person name="Brun Y.V."/>
        </authorList>
    </citation>
    <scope>NUCLEOTIDE SEQUENCE [LARGE SCALE GENOMIC DNA]</scope>
    <source>
        <strain evidence="6">C19</strain>
    </source>
</reference>
<proteinExistence type="inferred from homology"/>
<evidence type="ECO:0000256" key="3">
    <source>
        <dbReference type="ARBA" id="ARBA00022833"/>
    </source>
</evidence>
<evidence type="ECO:0000313" key="5">
    <source>
        <dbReference type="EMBL" id="EGF90628.1"/>
    </source>
</evidence>
<dbReference type="PROSITE" id="PS51891">
    <property type="entry name" value="CENP_V_GFA"/>
    <property type="match status" value="1"/>
</dbReference>
<dbReference type="SUPFAM" id="SSF51316">
    <property type="entry name" value="Mss4-like"/>
    <property type="match status" value="1"/>
</dbReference>
<dbReference type="OrthoDB" id="9805575at2"/>
<keyword evidence="3" id="KW-0862">Zinc</keyword>
<dbReference type="HOGENOM" id="CLU_055491_7_1_5"/>
<dbReference type="PANTHER" id="PTHR28620:SF1">
    <property type="entry name" value="CENP-V_GFA DOMAIN-CONTAINING PROTEIN"/>
    <property type="match status" value="1"/>
</dbReference>
<dbReference type="RefSeq" id="WP_006274439.1">
    <property type="nucleotide sequence ID" value="NZ_GL883079.1"/>
</dbReference>
<dbReference type="InterPro" id="IPR006913">
    <property type="entry name" value="CENP-V/GFA"/>
</dbReference>
<dbReference type="AlphaFoldDB" id="F4QQZ1"/>
<gene>
    <name evidence="5" type="ORF">ABI_36590</name>
</gene>
<accession>F4QQZ1</accession>
<organism evidence="5 6">
    <name type="scientific">Asticcacaulis biprosthecium C19</name>
    <dbReference type="NCBI Taxonomy" id="715226"/>
    <lineage>
        <taxon>Bacteria</taxon>
        <taxon>Pseudomonadati</taxon>
        <taxon>Pseudomonadota</taxon>
        <taxon>Alphaproteobacteria</taxon>
        <taxon>Caulobacterales</taxon>
        <taxon>Caulobacteraceae</taxon>
        <taxon>Asticcacaulis</taxon>
    </lineage>
</organism>
<evidence type="ECO:0000256" key="1">
    <source>
        <dbReference type="ARBA" id="ARBA00005495"/>
    </source>
</evidence>
<feature type="domain" description="CENP-V/GFA" evidence="4">
    <location>
        <begin position="3"/>
        <end position="118"/>
    </location>
</feature>
<name>F4QQZ1_9CAUL</name>
<keyword evidence="2" id="KW-0479">Metal-binding</keyword>
<dbReference type="InterPro" id="IPR011057">
    <property type="entry name" value="Mss4-like_sf"/>
</dbReference>
<dbReference type="eggNOG" id="COG3791">
    <property type="taxonomic scope" value="Bacteria"/>
</dbReference>